<evidence type="ECO:0000256" key="3">
    <source>
        <dbReference type="PIRSR" id="PIRSR605511-2"/>
    </source>
</evidence>
<keyword evidence="3" id="KW-0862">Zinc</keyword>
<organism evidence="5">
    <name type="scientific">Stegobium paniceum</name>
    <name type="common">Drugstore beetle</name>
    <dbReference type="NCBI Taxonomy" id="295656"/>
    <lineage>
        <taxon>Eukaryota</taxon>
        <taxon>Metazoa</taxon>
        <taxon>Ecdysozoa</taxon>
        <taxon>Arthropoda</taxon>
        <taxon>Hexapoda</taxon>
        <taxon>Insecta</taxon>
        <taxon>Pterygota</taxon>
        <taxon>Neoptera</taxon>
        <taxon>Endopterygota</taxon>
        <taxon>Coleoptera</taxon>
        <taxon>Polyphaga</taxon>
        <taxon>Bostrichiformia</taxon>
        <taxon>Ptinidae</taxon>
        <taxon>Anobiinae</taxon>
        <taxon>Stegobium</taxon>
    </lineage>
</organism>
<feature type="active site" description="Proton donor/acceptor" evidence="2">
    <location>
        <position position="190"/>
    </location>
</feature>
<reference evidence="5" key="1">
    <citation type="submission" date="2011-06" db="EMBL/GenBank/DDBJ databases">
        <title>Origins and evolution of the luciferin regenerating enzyme (LRE) in beetle genomes.</title>
        <authorList>
            <person name="Day J.C."/>
        </authorList>
    </citation>
    <scope>NUCLEOTIDE SEQUENCE</scope>
</reference>
<dbReference type="Gene3D" id="2.120.10.30">
    <property type="entry name" value="TolB, C-terminal domain"/>
    <property type="match status" value="1"/>
</dbReference>
<protein>
    <submittedName>
        <fullName evidence="5">Luciferin-regenerating enzyme</fullName>
    </submittedName>
</protein>
<feature type="binding site" evidence="3">
    <location>
        <position position="105"/>
    </location>
    <ligand>
        <name>substrate</name>
    </ligand>
</feature>
<feature type="binding site" evidence="3">
    <location>
        <position position="87"/>
    </location>
    <ligand>
        <name>substrate</name>
    </ligand>
</feature>
<dbReference type="InterPro" id="IPR013658">
    <property type="entry name" value="SGL"/>
</dbReference>
<feature type="non-terminal residue" evidence="5">
    <location>
        <position position="1"/>
    </location>
</feature>
<dbReference type="PANTHER" id="PTHR10907:SF66">
    <property type="entry name" value="MIP34848P1-RELATED"/>
    <property type="match status" value="1"/>
</dbReference>
<accession>M9NK11</accession>
<dbReference type="SUPFAM" id="SSF63829">
    <property type="entry name" value="Calcium-dependent phosphotriesterase"/>
    <property type="match status" value="1"/>
</dbReference>
<evidence type="ECO:0000313" key="5">
    <source>
        <dbReference type="EMBL" id="AFJ24888.1"/>
    </source>
</evidence>
<sequence length="194" mass="22159">PKSKTLYYVELMEGTVNKYAPSSGEQTQAAVGKHVSFIIPIKGTTNEFVVGIQRQLARITWDGVSEKPSKIEQLLELDDPSDVIQLNDAKVDSFGRLWFGTVAFDRQNHRWLANKASFYSYAKKEGLKTHLDNVTISNGMDWDVKRKKFYYIDSPQRQIFQYDFDGSEGKIYNQQTIFTLDKHDIPGIPDGLTI</sequence>
<dbReference type="InterPro" id="IPR005511">
    <property type="entry name" value="SMP-30"/>
</dbReference>
<dbReference type="PANTHER" id="PTHR10907">
    <property type="entry name" value="REGUCALCIN"/>
    <property type="match status" value="1"/>
</dbReference>
<evidence type="ECO:0000256" key="2">
    <source>
        <dbReference type="PIRSR" id="PIRSR605511-1"/>
    </source>
</evidence>
<keyword evidence="3" id="KW-0479">Metal-binding</keyword>
<feature type="domain" description="SMP-30/Gluconolactonase/LRE-like region" evidence="4">
    <location>
        <begin position="2"/>
        <end position="194"/>
    </location>
</feature>
<dbReference type="PRINTS" id="PR01790">
    <property type="entry name" value="SMP30FAMILY"/>
</dbReference>
<dbReference type="InterPro" id="IPR011042">
    <property type="entry name" value="6-blade_b-propeller_TolB-like"/>
</dbReference>
<dbReference type="EMBL" id="JN036594">
    <property type="protein sequence ID" value="AFJ24888.1"/>
    <property type="molecule type" value="Genomic_DNA"/>
</dbReference>
<comment type="similarity">
    <text evidence="1">Belongs to the SMP-30/CGR1 family.</text>
</comment>
<dbReference type="GO" id="GO:0004341">
    <property type="term" value="F:gluconolactonase activity"/>
    <property type="evidence" value="ECO:0007669"/>
    <property type="project" value="TreeGrafter"/>
</dbReference>
<proteinExistence type="inferred from homology"/>
<evidence type="ECO:0000256" key="1">
    <source>
        <dbReference type="ARBA" id="ARBA00008853"/>
    </source>
</evidence>
<dbReference type="GO" id="GO:0019853">
    <property type="term" value="P:L-ascorbic acid biosynthetic process"/>
    <property type="evidence" value="ECO:0007669"/>
    <property type="project" value="TreeGrafter"/>
</dbReference>
<feature type="non-terminal residue" evidence="5">
    <location>
        <position position="194"/>
    </location>
</feature>
<feature type="binding site" evidence="3">
    <location>
        <position position="190"/>
    </location>
    <ligand>
        <name>a divalent metal cation</name>
        <dbReference type="ChEBI" id="CHEBI:60240"/>
    </ligand>
</feature>
<comment type="cofactor">
    <cofactor evidence="3">
        <name>Zn(2+)</name>
        <dbReference type="ChEBI" id="CHEBI:29105"/>
    </cofactor>
    <text evidence="3">Binds 1 divalent metal cation per subunit.</text>
</comment>
<feature type="binding site" evidence="3">
    <location>
        <position position="138"/>
    </location>
    <ligand>
        <name>a divalent metal cation</name>
        <dbReference type="ChEBI" id="CHEBI:60240"/>
    </ligand>
</feature>
<dbReference type="AlphaFoldDB" id="M9NK11"/>
<evidence type="ECO:0000259" key="4">
    <source>
        <dbReference type="Pfam" id="PF08450"/>
    </source>
</evidence>
<dbReference type="GO" id="GO:0005509">
    <property type="term" value="F:calcium ion binding"/>
    <property type="evidence" value="ECO:0007669"/>
    <property type="project" value="TreeGrafter"/>
</dbReference>
<dbReference type="Pfam" id="PF08450">
    <property type="entry name" value="SGL"/>
    <property type="match status" value="1"/>
</dbReference>
<name>M9NK11_STEPN</name>